<sequence>MTNVGNEFGQVLNCVLTTGEGVGLDELCQGIVKRSKDAGEPEPAVIYVDRDCCSKTEHHPLYGTFCSKLSSYIFEWDKDDICNALHAQMYIQGASRWNISWAHQAVDMSGPGYLVSLNRTITALSTNEIVEILRLYSFLHAIDQSPSKYSLKCKKRFWKGLGELHGSVVAQPLVSKQLRECVALKLLKEFRKARNRPKDNKGKSFPIPQVIVMTYSHIKQLLDEDCREILDKTNLVLVTINNTTVSSWLLDRQKRTDRDTLLQGVQFPQPVGLAN</sequence>
<name>A0ABR3MJ96_9TELE</name>
<reference evidence="1 2" key="1">
    <citation type="submission" date="2023-09" db="EMBL/GenBank/DDBJ databases">
        <authorList>
            <person name="Wang M."/>
        </authorList>
    </citation>
    <scope>NUCLEOTIDE SEQUENCE [LARGE SCALE GENOMIC DNA]</scope>
    <source>
        <strain evidence="1">GT-2023</strain>
        <tissue evidence="1">Liver</tissue>
    </source>
</reference>
<dbReference type="PANTHER" id="PTHR24401:SF29">
    <property type="entry name" value="SI:CH211-243P7.3-RELATED"/>
    <property type="match status" value="1"/>
</dbReference>
<evidence type="ECO:0000313" key="1">
    <source>
        <dbReference type="EMBL" id="KAL1265138.1"/>
    </source>
</evidence>
<accession>A0ABR3MJ96</accession>
<protein>
    <submittedName>
        <fullName evidence="1">Uncharacterized protein</fullName>
    </submittedName>
</protein>
<evidence type="ECO:0000313" key="2">
    <source>
        <dbReference type="Proteomes" id="UP001558613"/>
    </source>
</evidence>
<dbReference type="PANTHER" id="PTHR24401">
    <property type="entry name" value="SI:CH211-243P7.3-RELATED"/>
    <property type="match status" value="1"/>
</dbReference>
<keyword evidence="2" id="KW-1185">Reference proteome</keyword>
<comment type="caution">
    <text evidence="1">The sequence shown here is derived from an EMBL/GenBank/DDBJ whole genome shotgun (WGS) entry which is preliminary data.</text>
</comment>
<gene>
    <name evidence="1" type="ORF">QQF64_003165</name>
</gene>
<organism evidence="1 2">
    <name type="scientific">Cirrhinus molitorella</name>
    <name type="common">mud carp</name>
    <dbReference type="NCBI Taxonomy" id="172907"/>
    <lineage>
        <taxon>Eukaryota</taxon>
        <taxon>Metazoa</taxon>
        <taxon>Chordata</taxon>
        <taxon>Craniata</taxon>
        <taxon>Vertebrata</taxon>
        <taxon>Euteleostomi</taxon>
        <taxon>Actinopterygii</taxon>
        <taxon>Neopterygii</taxon>
        <taxon>Teleostei</taxon>
        <taxon>Ostariophysi</taxon>
        <taxon>Cypriniformes</taxon>
        <taxon>Cyprinidae</taxon>
        <taxon>Labeoninae</taxon>
        <taxon>Labeonini</taxon>
        <taxon>Cirrhinus</taxon>
    </lineage>
</organism>
<proteinExistence type="predicted"/>
<dbReference type="EMBL" id="JAYMGO010000011">
    <property type="protein sequence ID" value="KAL1265138.1"/>
    <property type="molecule type" value="Genomic_DNA"/>
</dbReference>
<dbReference type="Proteomes" id="UP001558613">
    <property type="component" value="Unassembled WGS sequence"/>
</dbReference>